<name>A0ABY8XFL9_9PSEU</name>
<accession>A0ABY8XFL9</accession>
<evidence type="ECO:0000313" key="2">
    <source>
        <dbReference type="EMBL" id="WIV54408.1"/>
    </source>
</evidence>
<evidence type="ECO:0000256" key="1">
    <source>
        <dbReference type="SAM" id="Phobius"/>
    </source>
</evidence>
<dbReference type="EMBL" id="CP127173">
    <property type="protein sequence ID" value="WIV54408.1"/>
    <property type="molecule type" value="Genomic_DNA"/>
</dbReference>
<keyword evidence="1" id="KW-1133">Transmembrane helix</keyword>
<dbReference type="Proteomes" id="UP001227101">
    <property type="component" value="Chromosome"/>
</dbReference>
<keyword evidence="1" id="KW-0812">Transmembrane</keyword>
<feature type="transmembrane region" description="Helical" evidence="1">
    <location>
        <begin position="6"/>
        <end position="28"/>
    </location>
</feature>
<dbReference type="RefSeq" id="WP_285451037.1">
    <property type="nucleotide sequence ID" value="NZ_CP127173.1"/>
</dbReference>
<evidence type="ECO:0000313" key="3">
    <source>
        <dbReference type="Proteomes" id="UP001227101"/>
    </source>
</evidence>
<sequence length="59" mass="6508">MLDSVGIVGALATAGVVVRQVLILAIALRGTKPGERPAIIRALTEFTHRERRHRPYTRC</sequence>
<keyword evidence="1" id="KW-0472">Membrane</keyword>
<protein>
    <submittedName>
        <fullName evidence="2">Uncharacterized protein</fullName>
    </submittedName>
</protein>
<organism evidence="2 3">
    <name type="scientific">Amycolatopsis nalaikhensis</name>
    <dbReference type="NCBI Taxonomy" id="715472"/>
    <lineage>
        <taxon>Bacteria</taxon>
        <taxon>Bacillati</taxon>
        <taxon>Actinomycetota</taxon>
        <taxon>Actinomycetes</taxon>
        <taxon>Pseudonocardiales</taxon>
        <taxon>Pseudonocardiaceae</taxon>
        <taxon>Amycolatopsis</taxon>
    </lineage>
</organism>
<proteinExistence type="predicted"/>
<reference evidence="2 3" key="1">
    <citation type="submission" date="2023-06" db="EMBL/GenBank/DDBJ databases">
        <authorList>
            <person name="Oyuntsetseg B."/>
            <person name="Kim S.B."/>
        </authorList>
    </citation>
    <scope>NUCLEOTIDE SEQUENCE [LARGE SCALE GENOMIC DNA]</scope>
    <source>
        <strain evidence="2 3">2-2</strain>
    </source>
</reference>
<keyword evidence="3" id="KW-1185">Reference proteome</keyword>
<gene>
    <name evidence="2" type="ORF">QP939_36940</name>
</gene>